<protein>
    <submittedName>
        <fullName evidence="1">Uncharacterized protein</fullName>
    </submittedName>
</protein>
<dbReference type="InParanoid" id="M1DP99"/>
<evidence type="ECO:0000313" key="1">
    <source>
        <dbReference type="EnsemblPlants" id="PGSC0003DMT400092184"/>
    </source>
</evidence>
<dbReference type="HOGENOM" id="CLU_1899913_0_0_1"/>
<dbReference type="AlphaFoldDB" id="M1DP99"/>
<accession>M1DP99</accession>
<sequence>MTHLLQRMTQLLDTCPEPKAYPTCKSIVVTDESSVALGKPSVKTDESSGAADDSSVAINDLSIGTSFWFNPSLICYVICSQQVSYLLQQMTYLLGMKIGLIAAVQCEYQLKKKKMMNNQKKMVTNKKKKNDEEE</sequence>
<dbReference type="EnsemblPlants" id="PGSC0003DMT400092184">
    <property type="protein sequence ID" value="PGSC0003DMT400092184"/>
    <property type="gene ID" value="PGSC0003DMG400041755"/>
</dbReference>
<dbReference type="PaxDb" id="4113-PGSC0003DMT400092184"/>
<evidence type="ECO:0000313" key="2">
    <source>
        <dbReference type="Proteomes" id="UP000011115"/>
    </source>
</evidence>
<dbReference type="Proteomes" id="UP000011115">
    <property type="component" value="Unassembled WGS sequence"/>
</dbReference>
<dbReference type="Gramene" id="PGSC0003DMT400092184">
    <property type="protein sequence ID" value="PGSC0003DMT400092184"/>
    <property type="gene ID" value="PGSC0003DMG400041755"/>
</dbReference>
<reference evidence="1" key="2">
    <citation type="submission" date="2015-06" db="UniProtKB">
        <authorList>
            <consortium name="EnsemblPlants"/>
        </authorList>
    </citation>
    <scope>IDENTIFICATION</scope>
    <source>
        <strain evidence="1">DM1-3 516 R44</strain>
    </source>
</reference>
<organism evidence="1 2">
    <name type="scientific">Solanum tuberosum</name>
    <name type="common">Potato</name>
    <dbReference type="NCBI Taxonomy" id="4113"/>
    <lineage>
        <taxon>Eukaryota</taxon>
        <taxon>Viridiplantae</taxon>
        <taxon>Streptophyta</taxon>
        <taxon>Embryophyta</taxon>
        <taxon>Tracheophyta</taxon>
        <taxon>Spermatophyta</taxon>
        <taxon>Magnoliopsida</taxon>
        <taxon>eudicotyledons</taxon>
        <taxon>Gunneridae</taxon>
        <taxon>Pentapetalae</taxon>
        <taxon>asterids</taxon>
        <taxon>lamiids</taxon>
        <taxon>Solanales</taxon>
        <taxon>Solanaceae</taxon>
        <taxon>Solanoideae</taxon>
        <taxon>Solaneae</taxon>
        <taxon>Solanum</taxon>
    </lineage>
</organism>
<reference evidence="2" key="1">
    <citation type="journal article" date="2011" name="Nature">
        <title>Genome sequence and analysis of the tuber crop potato.</title>
        <authorList>
            <consortium name="The Potato Genome Sequencing Consortium"/>
        </authorList>
    </citation>
    <scope>NUCLEOTIDE SEQUENCE [LARGE SCALE GENOMIC DNA]</scope>
    <source>
        <strain evidence="2">cv. DM1-3 516 R44</strain>
    </source>
</reference>
<keyword evidence="2" id="KW-1185">Reference proteome</keyword>
<name>M1DP99_SOLTU</name>
<proteinExistence type="predicted"/>